<dbReference type="AlphaFoldDB" id="A0A5N4C3I1"/>
<gene>
    <name evidence="1" type="ORF">Cadr_000002563</name>
</gene>
<organism evidence="1 2">
    <name type="scientific">Camelus dromedarius</name>
    <name type="common">Dromedary</name>
    <name type="synonym">Arabian camel</name>
    <dbReference type="NCBI Taxonomy" id="9838"/>
    <lineage>
        <taxon>Eukaryota</taxon>
        <taxon>Metazoa</taxon>
        <taxon>Chordata</taxon>
        <taxon>Craniata</taxon>
        <taxon>Vertebrata</taxon>
        <taxon>Euteleostomi</taxon>
        <taxon>Mammalia</taxon>
        <taxon>Eutheria</taxon>
        <taxon>Laurasiatheria</taxon>
        <taxon>Artiodactyla</taxon>
        <taxon>Tylopoda</taxon>
        <taxon>Camelidae</taxon>
        <taxon>Camelus</taxon>
    </lineage>
</organism>
<accession>A0A5N4C3I1</accession>
<reference evidence="1 2" key="1">
    <citation type="journal article" date="2019" name="Mol. Ecol. Resour.">
        <title>Improving Illumina assemblies with Hi-C and long reads: an example with the North African dromedary.</title>
        <authorList>
            <person name="Elbers J.P."/>
            <person name="Rogers M.F."/>
            <person name="Perelman P.L."/>
            <person name="Proskuryakova A.A."/>
            <person name="Serdyukova N.A."/>
            <person name="Johnson W.E."/>
            <person name="Horin P."/>
            <person name="Corander J."/>
            <person name="Murphy D."/>
            <person name="Burger P.A."/>
        </authorList>
    </citation>
    <scope>NUCLEOTIDE SEQUENCE [LARGE SCALE GENOMIC DNA]</scope>
    <source>
        <strain evidence="1">Drom800</strain>
        <tissue evidence="1">Blood</tissue>
    </source>
</reference>
<evidence type="ECO:0000313" key="2">
    <source>
        <dbReference type="Proteomes" id="UP000299084"/>
    </source>
</evidence>
<sequence length="188" mass="19917">MQPDGRGQIWAPNFIMQSTLKGFLMVQFTGVHSPLHRSGLGGVGPPSRRPVNHSLVNVKSGELLTEQGAAEGLRDEGRLSGPEGCMGESDVALCVPETAFLVLAELRICVPLWRPPHSPGLVRAGSHQNIDLPPWLLLTTQGRKTWCGFAQTNSPMAGAVTASRTRRGLAVWFPSPTASGAAAFEGGG</sequence>
<name>A0A5N4C3I1_CAMDR</name>
<proteinExistence type="predicted"/>
<evidence type="ECO:0000313" key="1">
    <source>
        <dbReference type="EMBL" id="KAB1253411.1"/>
    </source>
</evidence>
<comment type="caution">
    <text evidence="1">The sequence shown here is derived from an EMBL/GenBank/DDBJ whole genome shotgun (WGS) entry which is preliminary data.</text>
</comment>
<dbReference type="Proteomes" id="UP000299084">
    <property type="component" value="Unassembled WGS sequence"/>
</dbReference>
<protein>
    <submittedName>
        <fullName evidence="1">Uncharacterized protein</fullName>
    </submittedName>
</protein>
<dbReference type="EMBL" id="JWIN03000037">
    <property type="protein sequence ID" value="KAB1253411.1"/>
    <property type="molecule type" value="Genomic_DNA"/>
</dbReference>
<keyword evidence="2" id="KW-1185">Reference proteome</keyword>